<feature type="domain" description="Aminodeoxyfutalosine deaminase/Imidazolonepropionase-like composite" evidence="5">
    <location>
        <begin position="32"/>
        <end position="49"/>
    </location>
</feature>
<sequence>MTAQHTPTPPGPVLLRAGRIITRPDQPPVELGAVLIDGDRIVAVGPTTEFEGAAGGATVMDIPAATVMPGLINVHVHLSFDVTTDPRPALEAGDLATLEHTVRSNARALLDGGVTTARDLGDRDGLVASYRAQVQAGQLLGPTMLTARSPLTAPKGHCWFLGGEIDLNGTAVENRRTVDAAVARHLAGGADVIKVMTSGGMMTPAGAPMWQSQFSEQDLALIVASAREHGLPVAGHAHGADAMAACAKAGVNTIEHGGWLAPPDADGAMGYAPSEEIAEIIARTGIAVVPTRAREWETWPPEARLDLQLAKLAWNDQHGIRLVAGNDAGVGQGYFDTLVDTVTQFHAAGWTHARALATATTEAAHALGLGAQIGQLTPGYRADLLVLGSNPLEDLHALADIQHVITGGRVHTPGAPSHN</sequence>
<name>A0ABT7MLN8_9PSEU</name>
<feature type="domain" description="Amidohydrolase-related" evidence="4">
    <location>
        <begin position="66"/>
        <end position="410"/>
    </location>
</feature>
<dbReference type="InterPro" id="IPR032466">
    <property type="entry name" value="Metal_Hydrolase"/>
</dbReference>
<dbReference type="InterPro" id="IPR054418">
    <property type="entry name" value="MQNX/HUTI_composite_N"/>
</dbReference>
<accession>A0ABT7MLN8</accession>
<keyword evidence="2" id="KW-0378">Hydrolase</keyword>
<evidence type="ECO:0000256" key="1">
    <source>
        <dbReference type="ARBA" id="ARBA00022723"/>
    </source>
</evidence>
<dbReference type="RefSeq" id="WP_286057071.1">
    <property type="nucleotide sequence ID" value="NZ_JASVWF010000011.1"/>
</dbReference>
<dbReference type="SUPFAM" id="SSF51338">
    <property type="entry name" value="Composite domain of metallo-dependent hydrolases"/>
    <property type="match status" value="1"/>
</dbReference>
<evidence type="ECO:0000256" key="3">
    <source>
        <dbReference type="ARBA" id="ARBA00022833"/>
    </source>
</evidence>
<keyword evidence="3" id="KW-0862">Zinc</keyword>
<keyword evidence="1" id="KW-0479">Metal-binding</keyword>
<dbReference type="Gene3D" id="2.30.40.10">
    <property type="entry name" value="Urease, subunit C, domain 1"/>
    <property type="match status" value="1"/>
</dbReference>
<organism evidence="6 7">
    <name type="scientific">Actinomycetospora termitidis</name>
    <dbReference type="NCBI Taxonomy" id="3053470"/>
    <lineage>
        <taxon>Bacteria</taxon>
        <taxon>Bacillati</taxon>
        <taxon>Actinomycetota</taxon>
        <taxon>Actinomycetes</taxon>
        <taxon>Pseudonocardiales</taxon>
        <taxon>Pseudonocardiaceae</taxon>
        <taxon>Actinomycetospora</taxon>
    </lineage>
</organism>
<protein>
    <submittedName>
        <fullName evidence="6">Amidohydrolase family protein</fullName>
    </submittedName>
</protein>
<dbReference type="Pfam" id="PF01979">
    <property type="entry name" value="Amidohydro_1"/>
    <property type="match status" value="1"/>
</dbReference>
<evidence type="ECO:0000313" key="6">
    <source>
        <dbReference type="EMBL" id="MDL5160468.1"/>
    </source>
</evidence>
<dbReference type="EMBL" id="JASVWF010000011">
    <property type="protein sequence ID" value="MDL5160468.1"/>
    <property type="molecule type" value="Genomic_DNA"/>
</dbReference>
<keyword evidence="7" id="KW-1185">Reference proteome</keyword>
<dbReference type="PANTHER" id="PTHR43135">
    <property type="entry name" value="ALPHA-D-RIBOSE 1-METHYLPHOSPHONATE 5-TRIPHOSPHATE DIPHOSPHATASE"/>
    <property type="match status" value="1"/>
</dbReference>
<proteinExistence type="predicted"/>
<evidence type="ECO:0000259" key="4">
    <source>
        <dbReference type="Pfam" id="PF01979"/>
    </source>
</evidence>
<evidence type="ECO:0000256" key="2">
    <source>
        <dbReference type="ARBA" id="ARBA00022801"/>
    </source>
</evidence>
<dbReference type="PANTHER" id="PTHR43135:SF3">
    <property type="entry name" value="ALPHA-D-RIBOSE 1-METHYLPHOSPHONATE 5-TRIPHOSPHATE DIPHOSPHATASE"/>
    <property type="match status" value="1"/>
</dbReference>
<gene>
    <name evidence="6" type="ORF">QRT03_31190</name>
</gene>
<reference evidence="6 7" key="1">
    <citation type="submission" date="2023-06" db="EMBL/GenBank/DDBJ databases">
        <title>Actinomycetospora Odt1-22.</title>
        <authorList>
            <person name="Supong K."/>
        </authorList>
    </citation>
    <scope>NUCLEOTIDE SEQUENCE [LARGE SCALE GENOMIC DNA]</scope>
    <source>
        <strain evidence="6 7">Odt1-22</strain>
    </source>
</reference>
<evidence type="ECO:0000259" key="5">
    <source>
        <dbReference type="Pfam" id="PF22039"/>
    </source>
</evidence>
<dbReference type="SUPFAM" id="SSF51556">
    <property type="entry name" value="Metallo-dependent hydrolases"/>
    <property type="match status" value="1"/>
</dbReference>
<dbReference type="Pfam" id="PF22039">
    <property type="entry name" value="HUTI_composite_bact"/>
    <property type="match status" value="1"/>
</dbReference>
<evidence type="ECO:0000313" key="7">
    <source>
        <dbReference type="Proteomes" id="UP001231924"/>
    </source>
</evidence>
<dbReference type="Gene3D" id="3.20.20.140">
    <property type="entry name" value="Metal-dependent hydrolases"/>
    <property type="match status" value="1"/>
</dbReference>
<dbReference type="Proteomes" id="UP001231924">
    <property type="component" value="Unassembled WGS sequence"/>
</dbReference>
<dbReference type="InterPro" id="IPR051781">
    <property type="entry name" value="Metallo-dep_Hydrolase"/>
</dbReference>
<comment type="caution">
    <text evidence="6">The sequence shown here is derived from an EMBL/GenBank/DDBJ whole genome shotgun (WGS) entry which is preliminary data.</text>
</comment>
<dbReference type="InterPro" id="IPR011059">
    <property type="entry name" value="Metal-dep_hydrolase_composite"/>
</dbReference>
<dbReference type="InterPro" id="IPR006680">
    <property type="entry name" value="Amidohydro-rel"/>
</dbReference>